<name>A0ABW3EWI4_9ACTN</name>
<evidence type="ECO:0000256" key="3">
    <source>
        <dbReference type="PROSITE-ProRule" id="PRU01248"/>
    </source>
</evidence>
<dbReference type="PANTHER" id="PTHR30349:SF81">
    <property type="entry name" value="TYROSINE RECOMBINASE XERC"/>
    <property type="match status" value="1"/>
</dbReference>
<accession>A0ABW3EWI4</accession>
<keyword evidence="8" id="KW-1185">Reference proteome</keyword>
<feature type="region of interest" description="Disordered" evidence="4">
    <location>
        <begin position="358"/>
        <end position="418"/>
    </location>
</feature>
<evidence type="ECO:0000259" key="5">
    <source>
        <dbReference type="PROSITE" id="PS51898"/>
    </source>
</evidence>
<dbReference type="InterPro" id="IPR050090">
    <property type="entry name" value="Tyrosine_recombinase_XerCD"/>
</dbReference>
<comment type="caution">
    <text evidence="7">The sequence shown here is derived from an EMBL/GenBank/DDBJ whole genome shotgun (WGS) entry which is preliminary data.</text>
</comment>
<dbReference type="InterPro" id="IPR044068">
    <property type="entry name" value="CB"/>
</dbReference>
<keyword evidence="1 3" id="KW-0238">DNA-binding</keyword>
<feature type="domain" description="Core-binding (CB)" evidence="6">
    <location>
        <begin position="9"/>
        <end position="116"/>
    </location>
</feature>
<dbReference type="InterPro" id="IPR010998">
    <property type="entry name" value="Integrase_recombinase_N"/>
</dbReference>
<dbReference type="SUPFAM" id="SSF56349">
    <property type="entry name" value="DNA breaking-rejoining enzymes"/>
    <property type="match status" value="1"/>
</dbReference>
<dbReference type="PROSITE" id="PS51898">
    <property type="entry name" value="TYR_RECOMBINASE"/>
    <property type="match status" value="1"/>
</dbReference>
<organism evidence="7 8">
    <name type="scientific">Actinomadura sediminis</name>
    <dbReference type="NCBI Taxonomy" id="1038904"/>
    <lineage>
        <taxon>Bacteria</taxon>
        <taxon>Bacillati</taxon>
        <taxon>Actinomycetota</taxon>
        <taxon>Actinomycetes</taxon>
        <taxon>Streptosporangiales</taxon>
        <taxon>Thermomonosporaceae</taxon>
        <taxon>Actinomadura</taxon>
    </lineage>
</organism>
<keyword evidence="2" id="KW-0233">DNA recombination</keyword>
<dbReference type="RefSeq" id="WP_378304633.1">
    <property type="nucleotide sequence ID" value="NZ_JBHTJA010000091.1"/>
</dbReference>
<proteinExistence type="predicted"/>
<evidence type="ECO:0000256" key="1">
    <source>
        <dbReference type="ARBA" id="ARBA00023125"/>
    </source>
</evidence>
<dbReference type="Gene3D" id="1.10.443.10">
    <property type="entry name" value="Intergrase catalytic core"/>
    <property type="match status" value="1"/>
</dbReference>
<dbReference type="Gene3D" id="1.10.150.130">
    <property type="match status" value="1"/>
</dbReference>
<evidence type="ECO:0000313" key="8">
    <source>
        <dbReference type="Proteomes" id="UP001596972"/>
    </source>
</evidence>
<dbReference type="PROSITE" id="PS51900">
    <property type="entry name" value="CB"/>
    <property type="match status" value="1"/>
</dbReference>
<dbReference type="EMBL" id="JBHTJA010000091">
    <property type="protein sequence ID" value="MFD0904602.1"/>
    <property type="molecule type" value="Genomic_DNA"/>
</dbReference>
<reference evidence="8" key="1">
    <citation type="journal article" date="2019" name="Int. J. Syst. Evol. Microbiol.">
        <title>The Global Catalogue of Microorganisms (GCM) 10K type strain sequencing project: providing services to taxonomists for standard genome sequencing and annotation.</title>
        <authorList>
            <consortium name="The Broad Institute Genomics Platform"/>
            <consortium name="The Broad Institute Genome Sequencing Center for Infectious Disease"/>
            <person name="Wu L."/>
            <person name="Ma J."/>
        </authorList>
    </citation>
    <scope>NUCLEOTIDE SEQUENCE [LARGE SCALE GENOMIC DNA]</scope>
    <source>
        <strain evidence="8">JCM 31202</strain>
    </source>
</reference>
<evidence type="ECO:0000259" key="6">
    <source>
        <dbReference type="PROSITE" id="PS51900"/>
    </source>
</evidence>
<dbReference type="InterPro" id="IPR002104">
    <property type="entry name" value="Integrase_catalytic"/>
</dbReference>
<evidence type="ECO:0000313" key="7">
    <source>
        <dbReference type="EMBL" id="MFD0904602.1"/>
    </source>
</evidence>
<dbReference type="PANTHER" id="PTHR30349">
    <property type="entry name" value="PHAGE INTEGRASE-RELATED"/>
    <property type="match status" value="1"/>
</dbReference>
<dbReference type="Pfam" id="PF00589">
    <property type="entry name" value="Phage_integrase"/>
    <property type="match status" value="1"/>
</dbReference>
<sequence length="418" mass="43615">MRPIDVERVSVGECVDRYVEMVRAKTVTGALSSGTAEVYARDAATFAELAGADRVLDDLTGEDVDAVLLRFARKPDGRRSRGGVGAGGSGAGGGVQSAASQARFRRSVSALFRYAVVAGWVQLNPMEAVTVRPRHRGGLRAERRALTVEQAEGLLGAARGLVDSGGAGRRVDQRTELRDGLIVLLLAAVGPRVSELTRANVEDFFVNGGTRYWRVFGKGGRTRDVPLPGPVVEVLDAYLAEGRGLLDRGREPKALLLSWRGRRLARGDVQGVIDRVLARVEPGRRRSVTPHGLRHTTATHLLAAATDMDAVRRVLGHADLATLGRYRDELPGELEAAMRVHPLLGSVVRGGSVAGVSDPAEVGGLGEAGVPDAVGGEGDGGGGERDDEGASEVVAGVPSPGGEGGGDGDAHEGGAAFE</sequence>
<dbReference type="InterPro" id="IPR013762">
    <property type="entry name" value="Integrase-like_cat_sf"/>
</dbReference>
<dbReference type="InterPro" id="IPR011010">
    <property type="entry name" value="DNA_brk_join_enz"/>
</dbReference>
<dbReference type="Proteomes" id="UP001596972">
    <property type="component" value="Unassembled WGS sequence"/>
</dbReference>
<evidence type="ECO:0000256" key="4">
    <source>
        <dbReference type="SAM" id="MobiDB-lite"/>
    </source>
</evidence>
<feature type="domain" description="Tyr recombinase" evidence="5">
    <location>
        <begin position="141"/>
        <end position="339"/>
    </location>
</feature>
<gene>
    <name evidence="7" type="ORF">ACFQ11_29750</name>
</gene>
<protein>
    <submittedName>
        <fullName evidence="7">Tyrosine-type recombinase/integrase</fullName>
    </submittedName>
</protein>
<evidence type="ECO:0000256" key="2">
    <source>
        <dbReference type="ARBA" id="ARBA00023172"/>
    </source>
</evidence>